<dbReference type="PANTHER" id="PTHR10799">
    <property type="entry name" value="SNF2/RAD54 HELICASE FAMILY"/>
    <property type="match status" value="1"/>
</dbReference>
<keyword evidence="1" id="KW-0547">Nucleotide-binding</keyword>
<dbReference type="Proteomes" id="UP000199668">
    <property type="component" value="Unassembled WGS sequence"/>
</dbReference>
<dbReference type="OrthoDB" id="9814088at2"/>
<dbReference type="SMART" id="SM00487">
    <property type="entry name" value="DEXDc"/>
    <property type="match status" value="1"/>
</dbReference>
<dbReference type="PROSITE" id="PS51194">
    <property type="entry name" value="HELICASE_CTER"/>
    <property type="match status" value="1"/>
</dbReference>
<dbReference type="InterPro" id="IPR057342">
    <property type="entry name" value="DEXDc_RapA"/>
</dbReference>
<dbReference type="GO" id="GO:0005524">
    <property type="term" value="F:ATP binding"/>
    <property type="evidence" value="ECO:0007669"/>
    <property type="project" value="UniProtKB-KW"/>
</dbReference>
<evidence type="ECO:0000259" key="5">
    <source>
        <dbReference type="PROSITE" id="PS51192"/>
    </source>
</evidence>
<dbReference type="Pfam" id="PF00271">
    <property type="entry name" value="Helicase_C"/>
    <property type="match status" value="1"/>
</dbReference>
<keyword evidence="4" id="KW-0067">ATP-binding</keyword>
<protein>
    <submittedName>
        <fullName evidence="7">Superfamily II DNA/RNA helicases, SNF2 family</fullName>
    </submittedName>
</protein>
<evidence type="ECO:0000256" key="1">
    <source>
        <dbReference type="ARBA" id="ARBA00022741"/>
    </source>
</evidence>
<reference evidence="7 8" key="1">
    <citation type="submission" date="2016-10" db="EMBL/GenBank/DDBJ databases">
        <authorList>
            <person name="de Groot N.N."/>
        </authorList>
    </citation>
    <scope>NUCLEOTIDE SEQUENCE [LARGE SCALE GENOMIC DNA]</scope>
    <source>
        <strain evidence="7 8">CGMCC 1.6134</strain>
    </source>
</reference>
<name>A0A1I4JMX7_9BACI</name>
<dbReference type="InterPro" id="IPR027417">
    <property type="entry name" value="P-loop_NTPase"/>
</dbReference>
<dbReference type="CDD" id="cd18793">
    <property type="entry name" value="SF2_C_SNF"/>
    <property type="match status" value="1"/>
</dbReference>
<feature type="domain" description="Helicase ATP-binding" evidence="5">
    <location>
        <begin position="69"/>
        <end position="223"/>
    </location>
</feature>
<sequence length="542" mass="62905">MTAELNFHPDWELFDHTIRTKEQLSSWEQFQLAYEAEQWKAVPDFDGLLCLRHIAGVDLYPHQEQTAKRVLEEMDGRAILADEVGLGKTIEAGLILKEYMVRGLVKKALILVPASLTGQWAQEMQSKFLIPAAVQRKTYVWEEADVVIASIDTAKQAPHRDIVLNQDYDMVIFDEAHKLKNPKTKNYEFARLVKKTFCLMLTATPVQNNPAELFHLIHLLKPGLLGSQQEFKRLFKEKGEQEVKHIVQQVMVRNRREETKISWTKRKVHSVYISFTPQEQHFYHSLKNLTPGDGHRFHGFTSVTLLREACSSKEAAYGTLANMYEKEELSEETFIGLLESIQNIDTNSKAQRALEIIQGTDDKVVLFTEYRSTQLYLQWFFKQYGILSVPFRGGFRHSKKEWMQMIFRDRAKVMIATEAGGEGINLQFSSTIINYDLPWNPMRLEQRIGRLHRLGQEKDVQIYNMAVRQTIEEHVLALLYEKIHLFENVIGTLDTILDSRFGEEMEQYITETMQHSESEREMEVKLNHLYALMENESGQKGG</sequence>
<dbReference type="PROSITE" id="PS51192">
    <property type="entry name" value="HELICASE_ATP_BIND_1"/>
    <property type="match status" value="1"/>
</dbReference>
<keyword evidence="8" id="KW-1185">Reference proteome</keyword>
<dbReference type="RefSeq" id="WP_090925804.1">
    <property type="nucleotide sequence ID" value="NZ_FOTY01000003.1"/>
</dbReference>
<evidence type="ECO:0000256" key="3">
    <source>
        <dbReference type="ARBA" id="ARBA00022806"/>
    </source>
</evidence>
<dbReference type="SMART" id="SM00490">
    <property type="entry name" value="HELICc"/>
    <property type="match status" value="1"/>
</dbReference>
<keyword evidence="3 7" id="KW-0347">Helicase</keyword>
<dbReference type="InterPro" id="IPR001650">
    <property type="entry name" value="Helicase_C-like"/>
</dbReference>
<evidence type="ECO:0000313" key="7">
    <source>
        <dbReference type="EMBL" id="SFL67892.1"/>
    </source>
</evidence>
<dbReference type="EMBL" id="FOTY01000003">
    <property type="protein sequence ID" value="SFL67892.1"/>
    <property type="molecule type" value="Genomic_DNA"/>
</dbReference>
<dbReference type="InterPro" id="IPR000330">
    <property type="entry name" value="SNF2_N"/>
</dbReference>
<evidence type="ECO:0000313" key="8">
    <source>
        <dbReference type="Proteomes" id="UP000199668"/>
    </source>
</evidence>
<dbReference type="InterPro" id="IPR014001">
    <property type="entry name" value="Helicase_ATP-bd"/>
</dbReference>
<proteinExistence type="predicted"/>
<evidence type="ECO:0000256" key="4">
    <source>
        <dbReference type="ARBA" id="ARBA00022840"/>
    </source>
</evidence>
<dbReference type="InterPro" id="IPR038718">
    <property type="entry name" value="SNF2-like_sf"/>
</dbReference>
<dbReference type="Gene3D" id="3.40.50.300">
    <property type="entry name" value="P-loop containing nucleotide triphosphate hydrolases"/>
    <property type="match status" value="1"/>
</dbReference>
<accession>A0A1I4JMX7</accession>
<organism evidence="7 8">
    <name type="scientific">Salibacterium qingdaonense</name>
    <dbReference type="NCBI Taxonomy" id="266892"/>
    <lineage>
        <taxon>Bacteria</taxon>
        <taxon>Bacillati</taxon>
        <taxon>Bacillota</taxon>
        <taxon>Bacilli</taxon>
        <taxon>Bacillales</taxon>
        <taxon>Bacillaceae</taxon>
    </lineage>
</organism>
<dbReference type="InterPro" id="IPR049730">
    <property type="entry name" value="SNF2/RAD54-like_C"/>
</dbReference>
<dbReference type="Pfam" id="PF00176">
    <property type="entry name" value="SNF2-rel_dom"/>
    <property type="match status" value="1"/>
</dbReference>
<evidence type="ECO:0000256" key="2">
    <source>
        <dbReference type="ARBA" id="ARBA00022801"/>
    </source>
</evidence>
<dbReference type="CDD" id="cd18011">
    <property type="entry name" value="DEXDc_RapA"/>
    <property type="match status" value="1"/>
</dbReference>
<dbReference type="GO" id="GO:0004386">
    <property type="term" value="F:helicase activity"/>
    <property type="evidence" value="ECO:0007669"/>
    <property type="project" value="UniProtKB-KW"/>
</dbReference>
<evidence type="ECO:0000259" key="6">
    <source>
        <dbReference type="PROSITE" id="PS51194"/>
    </source>
</evidence>
<dbReference type="GO" id="GO:0016787">
    <property type="term" value="F:hydrolase activity"/>
    <property type="evidence" value="ECO:0007669"/>
    <property type="project" value="UniProtKB-KW"/>
</dbReference>
<keyword evidence="2" id="KW-0378">Hydrolase</keyword>
<dbReference type="SUPFAM" id="SSF52540">
    <property type="entry name" value="P-loop containing nucleoside triphosphate hydrolases"/>
    <property type="match status" value="2"/>
</dbReference>
<feature type="domain" description="Helicase C-terminal" evidence="6">
    <location>
        <begin position="349"/>
        <end position="491"/>
    </location>
</feature>
<gene>
    <name evidence="7" type="ORF">SAMN04488054_103256</name>
</gene>
<dbReference type="Gene3D" id="3.40.50.10810">
    <property type="entry name" value="Tandem AAA-ATPase domain"/>
    <property type="match status" value="1"/>
</dbReference>
<dbReference type="AlphaFoldDB" id="A0A1I4JMX7"/>
<dbReference type="STRING" id="266892.SAMN04488054_103256"/>